<comment type="caution">
    <text evidence="5">The sequence shown here is derived from an EMBL/GenBank/DDBJ whole genome shotgun (WGS) entry which is preliminary data.</text>
</comment>
<dbReference type="GO" id="GO:0051287">
    <property type="term" value="F:NAD binding"/>
    <property type="evidence" value="ECO:0007669"/>
    <property type="project" value="InterPro"/>
</dbReference>
<dbReference type="InterPro" id="IPR050223">
    <property type="entry name" value="D-isomer_2-hydroxyacid_DH"/>
</dbReference>
<proteinExistence type="inferred from homology"/>
<evidence type="ECO:0000256" key="1">
    <source>
        <dbReference type="ARBA" id="ARBA00023002"/>
    </source>
</evidence>
<name>A0A9W7XXQ8_9FUNG</name>
<accession>A0A9W7XXQ8</accession>
<dbReference type="Pfam" id="PF00389">
    <property type="entry name" value="2-Hacid_dh"/>
    <property type="match status" value="1"/>
</dbReference>
<evidence type="ECO:0000259" key="4">
    <source>
        <dbReference type="Pfam" id="PF02826"/>
    </source>
</evidence>
<comment type="similarity">
    <text evidence="2">Belongs to the D-isomer specific 2-hydroxyacid dehydrogenase family.</text>
</comment>
<evidence type="ECO:0000259" key="3">
    <source>
        <dbReference type="Pfam" id="PF00389"/>
    </source>
</evidence>
<dbReference type="FunFam" id="3.40.50.720:FF:000026">
    <property type="entry name" value="Glyoxylate/hydroxypyruvate reductase B"/>
    <property type="match status" value="1"/>
</dbReference>
<sequence>MSSDSKPIVLVTRQLPSQAQARLESLSDELTIRQHKSTSPISRQDLLDGIKGADGLICLLSEKIDSELLEAAGPRLKVVSTVSVGYDHVDTAALKAHGTRLGYTPDVLTDATADTTVLLALMASRLAKRSLEIVTSGTGGGFSLSTGLGTQFTKKTLGIVGFGRIGAATTQRLMPFGFSRVLYTASRAHPERAQPFKAEHVSLPTLLAHSDLVCICCPLNQQTEGMFDAKAFAAMKPSAILVNTARGAIVNQDDLLAALDRGELAHAALDVTVPEPLPKGHPLVRHPNCTILPHIGSATEETRNAMGNMAITNMMAGVFAEQMTAEVEL</sequence>
<dbReference type="Gene3D" id="3.40.50.720">
    <property type="entry name" value="NAD(P)-binding Rossmann-like Domain"/>
    <property type="match status" value="2"/>
</dbReference>
<dbReference type="PANTHER" id="PTHR10996">
    <property type="entry name" value="2-HYDROXYACID DEHYDROGENASE-RELATED"/>
    <property type="match status" value="1"/>
</dbReference>
<dbReference type="OrthoDB" id="9991913at2759"/>
<dbReference type="PANTHER" id="PTHR10996:SF277">
    <property type="entry name" value="GLYOXYLATE REDUCTASE_HYDROXYPYRUVATE REDUCTASE"/>
    <property type="match status" value="1"/>
</dbReference>
<dbReference type="EMBL" id="JANBOJ010000088">
    <property type="protein sequence ID" value="KAJ1722941.1"/>
    <property type="molecule type" value="Genomic_DNA"/>
</dbReference>
<dbReference type="PROSITE" id="PS00671">
    <property type="entry name" value="D_2_HYDROXYACID_DH_3"/>
    <property type="match status" value="1"/>
</dbReference>
<dbReference type="CDD" id="cd05301">
    <property type="entry name" value="GDH"/>
    <property type="match status" value="1"/>
</dbReference>
<dbReference type="InterPro" id="IPR006140">
    <property type="entry name" value="D-isomer_DH_NAD-bd"/>
</dbReference>
<dbReference type="SUPFAM" id="SSF51735">
    <property type="entry name" value="NAD(P)-binding Rossmann-fold domains"/>
    <property type="match status" value="1"/>
</dbReference>
<dbReference type="GO" id="GO:0030267">
    <property type="term" value="F:glyoxylate reductase (NADPH) activity"/>
    <property type="evidence" value="ECO:0007669"/>
    <property type="project" value="TreeGrafter"/>
</dbReference>
<dbReference type="InterPro" id="IPR006139">
    <property type="entry name" value="D-isomer_2_OHA_DH_cat_dom"/>
</dbReference>
<protein>
    <recommendedName>
        <fullName evidence="7">Glyoxylate reductase</fullName>
    </recommendedName>
</protein>
<evidence type="ECO:0000256" key="2">
    <source>
        <dbReference type="RuleBase" id="RU003719"/>
    </source>
</evidence>
<dbReference type="SUPFAM" id="SSF52283">
    <property type="entry name" value="Formate/glycerate dehydrogenase catalytic domain-like"/>
    <property type="match status" value="1"/>
</dbReference>
<reference evidence="5" key="1">
    <citation type="submission" date="2022-07" db="EMBL/GenBank/DDBJ databases">
        <title>Phylogenomic reconstructions and comparative analyses of Kickxellomycotina fungi.</title>
        <authorList>
            <person name="Reynolds N.K."/>
            <person name="Stajich J.E."/>
            <person name="Barry K."/>
            <person name="Grigoriev I.V."/>
            <person name="Crous P."/>
            <person name="Smith M.E."/>
        </authorList>
    </citation>
    <scope>NUCLEOTIDE SEQUENCE</scope>
    <source>
        <strain evidence="5">NBRC 32514</strain>
    </source>
</reference>
<evidence type="ECO:0000313" key="5">
    <source>
        <dbReference type="EMBL" id="KAJ1722941.1"/>
    </source>
</evidence>
<feature type="domain" description="D-isomer specific 2-hydroxyacid dehydrogenase NAD-binding" evidence="4">
    <location>
        <begin position="121"/>
        <end position="296"/>
    </location>
</feature>
<dbReference type="InterPro" id="IPR036291">
    <property type="entry name" value="NAD(P)-bd_dom_sf"/>
</dbReference>
<feature type="domain" description="D-isomer specific 2-hydroxyacid dehydrogenase catalytic" evidence="3">
    <location>
        <begin position="9"/>
        <end position="325"/>
    </location>
</feature>
<keyword evidence="6" id="KW-1185">Reference proteome</keyword>
<gene>
    <name evidence="5" type="ORF">LPJ53_002694</name>
</gene>
<dbReference type="AlphaFoldDB" id="A0A9W7XXQ8"/>
<dbReference type="GO" id="GO:0016618">
    <property type="term" value="F:hydroxypyruvate reductase [NAD(P)H] activity"/>
    <property type="evidence" value="ECO:0007669"/>
    <property type="project" value="TreeGrafter"/>
</dbReference>
<dbReference type="Pfam" id="PF02826">
    <property type="entry name" value="2-Hacid_dh_C"/>
    <property type="match status" value="1"/>
</dbReference>
<evidence type="ECO:0008006" key="7">
    <source>
        <dbReference type="Google" id="ProtNLM"/>
    </source>
</evidence>
<evidence type="ECO:0000313" key="6">
    <source>
        <dbReference type="Proteomes" id="UP001149813"/>
    </source>
</evidence>
<dbReference type="InterPro" id="IPR029753">
    <property type="entry name" value="D-isomer_DH_CS"/>
</dbReference>
<dbReference type="Proteomes" id="UP001149813">
    <property type="component" value="Unassembled WGS sequence"/>
</dbReference>
<organism evidence="5 6">
    <name type="scientific">Coemansia erecta</name>
    <dbReference type="NCBI Taxonomy" id="147472"/>
    <lineage>
        <taxon>Eukaryota</taxon>
        <taxon>Fungi</taxon>
        <taxon>Fungi incertae sedis</taxon>
        <taxon>Zoopagomycota</taxon>
        <taxon>Kickxellomycotina</taxon>
        <taxon>Kickxellomycetes</taxon>
        <taxon>Kickxellales</taxon>
        <taxon>Kickxellaceae</taxon>
        <taxon>Coemansia</taxon>
    </lineage>
</organism>
<keyword evidence="1 2" id="KW-0560">Oxidoreductase</keyword>
<dbReference type="GO" id="GO:0005829">
    <property type="term" value="C:cytosol"/>
    <property type="evidence" value="ECO:0007669"/>
    <property type="project" value="TreeGrafter"/>
</dbReference>